<dbReference type="GO" id="GO:0005829">
    <property type="term" value="C:cytosol"/>
    <property type="evidence" value="ECO:0007669"/>
    <property type="project" value="TreeGrafter"/>
</dbReference>
<dbReference type="PANTHER" id="PTHR45948:SF3">
    <property type="entry name" value="DUAL SPECIFICITY PROTEIN PHOSPHATASE 22"/>
    <property type="match status" value="1"/>
</dbReference>
<keyword evidence="3" id="KW-0963">Cytoplasm</keyword>
<dbReference type="PANTHER" id="PTHR45948">
    <property type="entry name" value="DUAL SPECIFICITY PROTEIN PHOSPHATASE DDB_G0269404-RELATED"/>
    <property type="match status" value="1"/>
</dbReference>
<evidence type="ECO:0000256" key="7">
    <source>
        <dbReference type="ARBA" id="ARBA00048336"/>
    </source>
</evidence>
<accession>A0AB34HHN1</accession>
<sequence length="151" mass="15959">MGNGMNKVTWPSSLPCASTPQPACRGFAGEGSPARPQAPERRGPPRACVCEAPGPRRFRLVAENSPCPLAAPALILPGLYIGNFKDARDAEQLSKNKVTHILSVHDSAQPTLEVRESRAARGSALRSWVPGPLTKQPCSVQHQCASASLAA</sequence>
<keyword evidence="5" id="KW-0904">Protein phosphatase</keyword>
<comment type="catalytic activity">
    <reaction evidence="6">
        <text>O-phospho-L-seryl-[protein] + H2O = L-seryl-[protein] + phosphate</text>
        <dbReference type="Rhea" id="RHEA:20629"/>
        <dbReference type="Rhea" id="RHEA-COMP:9863"/>
        <dbReference type="Rhea" id="RHEA-COMP:11604"/>
        <dbReference type="ChEBI" id="CHEBI:15377"/>
        <dbReference type="ChEBI" id="CHEBI:29999"/>
        <dbReference type="ChEBI" id="CHEBI:43474"/>
        <dbReference type="ChEBI" id="CHEBI:83421"/>
        <dbReference type="EC" id="3.1.3.16"/>
    </reaction>
</comment>
<dbReference type="SUPFAM" id="SSF52799">
    <property type="entry name" value="(Phosphotyrosine protein) phosphatases II"/>
    <property type="match status" value="1"/>
</dbReference>
<dbReference type="Gene3D" id="3.90.190.10">
    <property type="entry name" value="Protein tyrosine phosphatase superfamily"/>
    <property type="match status" value="1"/>
</dbReference>
<evidence type="ECO:0000256" key="9">
    <source>
        <dbReference type="SAM" id="MobiDB-lite"/>
    </source>
</evidence>
<comment type="subcellular location">
    <subcellularLocation>
        <location evidence="1">Cytoplasm</location>
    </subcellularLocation>
</comment>
<dbReference type="GO" id="GO:0004725">
    <property type="term" value="F:protein tyrosine phosphatase activity"/>
    <property type="evidence" value="ECO:0007669"/>
    <property type="project" value="UniProtKB-EC"/>
</dbReference>
<evidence type="ECO:0000256" key="5">
    <source>
        <dbReference type="ARBA" id="ARBA00022912"/>
    </source>
</evidence>
<comment type="similarity">
    <text evidence="2">Belongs to the protein-tyrosine phosphatase family. Non-receptor class dual specificity subfamily.</text>
</comment>
<reference evidence="10 11" key="1">
    <citation type="submission" date="2022-11" db="EMBL/GenBank/DDBJ databases">
        <title>Whole genome sequence of Eschrichtius robustus ER-17-0199.</title>
        <authorList>
            <person name="Bruniche-Olsen A."/>
            <person name="Black A.N."/>
            <person name="Fields C.J."/>
            <person name="Walden K."/>
            <person name="Dewoody J.A."/>
        </authorList>
    </citation>
    <scope>NUCLEOTIDE SEQUENCE [LARGE SCALE GENOMIC DNA]</scope>
    <source>
        <strain evidence="10">ER-17-0199</strain>
        <tissue evidence="10">Blubber</tissue>
    </source>
</reference>
<evidence type="ECO:0000256" key="8">
    <source>
        <dbReference type="ARBA" id="ARBA00051722"/>
    </source>
</evidence>
<evidence type="ECO:0000256" key="2">
    <source>
        <dbReference type="ARBA" id="ARBA00008601"/>
    </source>
</evidence>
<evidence type="ECO:0000256" key="6">
    <source>
        <dbReference type="ARBA" id="ARBA00047761"/>
    </source>
</evidence>
<evidence type="ECO:0000313" key="11">
    <source>
        <dbReference type="Proteomes" id="UP001159641"/>
    </source>
</evidence>
<dbReference type="Proteomes" id="UP001159641">
    <property type="component" value="Unassembled WGS sequence"/>
</dbReference>
<dbReference type="InterPro" id="IPR029021">
    <property type="entry name" value="Prot-tyrosine_phosphatase-like"/>
</dbReference>
<proteinExistence type="inferred from homology"/>
<evidence type="ECO:0000256" key="4">
    <source>
        <dbReference type="ARBA" id="ARBA00022801"/>
    </source>
</evidence>
<feature type="region of interest" description="Disordered" evidence="9">
    <location>
        <begin position="27"/>
        <end position="46"/>
    </location>
</feature>
<organism evidence="10 11">
    <name type="scientific">Eschrichtius robustus</name>
    <name type="common">California gray whale</name>
    <name type="synonym">Eschrichtius gibbosus</name>
    <dbReference type="NCBI Taxonomy" id="9764"/>
    <lineage>
        <taxon>Eukaryota</taxon>
        <taxon>Metazoa</taxon>
        <taxon>Chordata</taxon>
        <taxon>Craniata</taxon>
        <taxon>Vertebrata</taxon>
        <taxon>Euteleostomi</taxon>
        <taxon>Mammalia</taxon>
        <taxon>Eutheria</taxon>
        <taxon>Laurasiatheria</taxon>
        <taxon>Artiodactyla</taxon>
        <taxon>Whippomorpha</taxon>
        <taxon>Cetacea</taxon>
        <taxon>Mysticeti</taxon>
        <taxon>Eschrichtiidae</taxon>
        <taxon>Eschrichtius</taxon>
    </lineage>
</organism>
<dbReference type="AlphaFoldDB" id="A0AB34HHN1"/>
<dbReference type="GO" id="GO:0007165">
    <property type="term" value="P:signal transduction"/>
    <property type="evidence" value="ECO:0007669"/>
    <property type="project" value="TreeGrafter"/>
</dbReference>
<keyword evidence="11" id="KW-1185">Reference proteome</keyword>
<comment type="caution">
    <text evidence="10">The sequence shown here is derived from an EMBL/GenBank/DDBJ whole genome shotgun (WGS) entry which is preliminary data.</text>
</comment>
<keyword evidence="4" id="KW-0378">Hydrolase</keyword>
<evidence type="ECO:0008006" key="12">
    <source>
        <dbReference type="Google" id="ProtNLM"/>
    </source>
</evidence>
<gene>
    <name evidence="10" type="ORF">J1605_004615</name>
</gene>
<comment type="catalytic activity">
    <reaction evidence="8">
        <text>O-phospho-L-tyrosyl-[protein] + H2O = L-tyrosyl-[protein] + phosphate</text>
        <dbReference type="Rhea" id="RHEA:10684"/>
        <dbReference type="Rhea" id="RHEA-COMP:10136"/>
        <dbReference type="Rhea" id="RHEA-COMP:20101"/>
        <dbReference type="ChEBI" id="CHEBI:15377"/>
        <dbReference type="ChEBI" id="CHEBI:43474"/>
        <dbReference type="ChEBI" id="CHEBI:46858"/>
        <dbReference type="ChEBI" id="CHEBI:61978"/>
        <dbReference type="EC" id="3.1.3.48"/>
    </reaction>
</comment>
<name>A0AB34HHN1_ESCRO</name>
<evidence type="ECO:0000313" key="10">
    <source>
        <dbReference type="EMBL" id="KAJ8790642.1"/>
    </source>
</evidence>
<evidence type="ECO:0000256" key="3">
    <source>
        <dbReference type="ARBA" id="ARBA00022490"/>
    </source>
</evidence>
<protein>
    <recommendedName>
        <fullName evidence="12">Dual specificity protein phosphatase 22</fullName>
    </recommendedName>
</protein>
<evidence type="ECO:0000256" key="1">
    <source>
        <dbReference type="ARBA" id="ARBA00004496"/>
    </source>
</evidence>
<dbReference type="EMBL" id="JAIQCJ010001354">
    <property type="protein sequence ID" value="KAJ8790642.1"/>
    <property type="molecule type" value="Genomic_DNA"/>
</dbReference>
<comment type="catalytic activity">
    <reaction evidence="7">
        <text>O-phospho-L-threonyl-[protein] + H2O = L-threonyl-[protein] + phosphate</text>
        <dbReference type="Rhea" id="RHEA:47004"/>
        <dbReference type="Rhea" id="RHEA-COMP:11060"/>
        <dbReference type="Rhea" id="RHEA-COMP:11605"/>
        <dbReference type="ChEBI" id="CHEBI:15377"/>
        <dbReference type="ChEBI" id="CHEBI:30013"/>
        <dbReference type="ChEBI" id="CHEBI:43474"/>
        <dbReference type="ChEBI" id="CHEBI:61977"/>
        <dbReference type="EC" id="3.1.3.16"/>
    </reaction>
</comment>
<dbReference type="GO" id="GO:0004722">
    <property type="term" value="F:protein serine/threonine phosphatase activity"/>
    <property type="evidence" value="ECO:0007669"/>
    <property type="project" value="UniProtKB-EC"/>
</dbReference>
<dbReference type="GO" id="GO:0005886">
    <property type="term" value="C:plasma membrane"/>
    <property type="evidence" value="ECO:0007669"/>
    <property type="project" value="TreeGrafter"/>
</dbReference>